<organism evidence="1 2">
    <name type="scientific">Candidatus Woesebacteria bacterium RIFCSPHIGHO2_01_FULL_38_9</name>
    <dbReference type="NCBI Taxonomy" id="1802492"/>
    <lineage>
        <taxon>Bacteria</taxon>
        <taxon>Candidatus Woeseibacteriota</taxon>
    </lineage>
</organism>
<name>A0A1F7Y3P3_9BACT</name>
<evidence type="ECO:0000313" key="1">
    <source>
        <dbReference type="EMBL" id="OGM21911.1"/>
    </source>
</evidence>
<evidence type="ECO:0000313" key="2">
    <source>
        <dbReference type="Proteomes" id="UP000178419"/>
    </source>
</evidence>
<proteinExistence type="predicted"/>
<comment type="caution">
    <text evidence="1">The sequence shown here is derived from an EMBL/GenBank/DDBJ whole genome shotgun (WGS) entry which is preliminary data.</text>
</comment>
<dbReference type="Proteomes" id="UP000178419">
    <property type="component" value="Unassembled WGS sequence"/>
</dbReference>
<sequence>MVEMSTEFLFSGRWKSNTKKFTSESSPGTEAWGIFIKDTPSARSSSLGSFIPEYGDSGNSETSLKLFSINSQKVVI</sequence>
<dbReference type="EMBL" id="MGGE01000001">
    <property type="protein sequence ID" value="OGM21911.1"/>
    <property type="molecule type" value="Genomic_DNA"/>
</dbReference>
<protein>
    <submittedName>
        <fullName evidence="1">Uncharacterized protein</fullName>
    </submittedName>
</protein>
<gene>
    <name evidence="1" type="ORF">A2714_04610</name>
</gene>
<dbReference type="AlphaFoldDB" id="A0A1F7Y3P3"/>
<reference evidence="1 2" key="1">
    <citation type="journal article" date="2016" name="Nat. Commun.">
        <title>Thousands of microbial genomes shed light on interconnected biogeochemical processes in an aquifer system.</title>
        <authorList>
            <person name="Anantharaman K."/>
            <person name="Brown C.T."/>
            <person name="Hug L.A."/>
            <person name="Sharon I."/>
            <person name="Castelle C.J."/>
            <person name="Probst A.J."/>
            <person name="Thomas B.C."/>
            <person name="Singh A."/>
            <person name="Wilkins M.J."/>
            <person name="Karaoz U."/>
            <person name="Brodie E.L."/>
            <person name="Williams K.H."/>
            <person name="Hubbard S.S."/>
            <person name="Banfield J.F."/>
        </authorList>
    </citation>
    <scope>NUCLEOTIDE SEQUENCE [LARGE SCALE GENOMIC DNA]</scope>
</reference>
<accession>A0A1F7Y3P3</accession>